<dbReference type="KEGG" id="spar:SPRG_17353"/>
<dbReference type="RefSeq" id="XP_012212754.1">
    <property type="nucleotide sequence ID" value="XM_012357364.1"/>
</dbReference>
<dbReference type="GeneID" id="24138897"/>
<proteinExistence type="predicted"/>
<accession>A0A067BPA9</accession>
<name>A0A067BPA9_SAPPC</name>
<sequence>MTVDEMDDDDDDAVPLLDRHMAFDVDMCEVVYTDKPLVLEPPPAAPELQRDISRTEIESMLAKLLSQSTDTLHQFVL</sequence>
<dbReference type="STRING" id="695850.A0A067BPA9"/>
<dbReference type="EMBL" id="KK584061">
    <property type="protein sequence ID" value="KDO16537.1"/>
    <property type="molecule type" value="Genomic_DNA"/>
</dbReference>
<dbReference type="Proteomes" id="UP000030745">
    <property type="component" value="Unassembled WGS sequence"/>
</dbReference>
<gene>
    <name evidence="1" type="ORF">SPRG_17353</name>
</gene>
<protein>
    <submittedName>
        <fullName evidence="1">Uncharacterized protein</fullName>
    </submittedName>
</protein>
<evidence type="ECO:0000313" key="1">
    <source>
        <dbReference type="EMBL" id="KDO16537.1"/>
    </source>
</evidence>
<keyword evidence="2" id="KW-1185">Reference proteome</keyword>
<organism evidence="1 2">
    <name type="scientific">Saprolegnia parasitica (strain CBS 223.65)</name>
    <dbReference type="NCBI Taxonomy" id="695850"/>
    <lineage>
        <taxon>Eukaryota</taxon>
        <taxon>Sar</taxon>
        <taxon>Stramenopiles</taxon>
        <taxon>Oomycota</taxon>
        <taxon>Saprolegniomycetes</taxon>
        <taxon>Saprolegniales</taxon>
        <taxon>Saprolegniaceae</taxon>
        <taxon>Saprolegnia</taxon>
    </lineage>
</organism>
<reference evidence="1 2" key="1">
    <citation type="journal article" date="2013" name="PLoS Genet.">
        <title>Distinctive expansion of potential virulence genes in the genome of the oomycete fish pathogen Saprolegnia parasitica.</title>
        <authorList>
            <person name="Jiang R.H."/>
            <person name="de Bruijn I."/>
            <person name="Haas B.J."/>
            <person name="Belmonte R."/>
            <person name="Lobach L."/>
            <person name="Christie J."/>
            <person name="van den Ackerveken G."/>
            <person name="Bottin A."/>
            <person name="Bulone V."/>
            <person name="Diaz-Moreno S.M."/>
            <person name="Dumas B."/>
            <person name="Fan L."/>
            <person name="Gaulin E."/>
            <person name="Govers F."/>
            <person name="Grenville-Briggs L.J."/>
            <person name="Horner N.R."/>
            <person name="Levin J.Z."/>
            <person name="Mammella M."/>
            <person name="Meijer H.J."/>
            <person name="Morris P."/>
            <person name="Nusbaum C."/>
            <person name="Oome S."/>
            <person name="Phillips A.J."/>
            <person name="van Rooyen D."/>
            <person name="Rzeszutek E."/>
            <person name="Saraiva M."/>
            <person name="Secombes C.J."/>
            <person name="Seidl M.F."/>
            <person name="Snel B."/>
            <person name="Stassen J.H."/>
            <person name="Sykes S."/>
            <person name="Tripathy S."/>
            <person name="van den Berg H."/>
            <person name="Vega-Arreguin J.C."/>
            <person name="Wawra S."/>
            <person name="Young S.K."/>
            <person name="Zeng Q."/>
            <person name="Dieguez-Uribeondo J."/>
            <person name="Russ C."/>
            <person name="Tyler B.M."/>
            <person name="van West P."/>
        </authorList>
    </citation>
    <scope>NUCLEOTIDE SEQUENCE [LARGE SCALE GENOMIC DNA]</scope>
    <source>
        <strain evidence="1 2">CBS 223.65</strain>
    </source>
</reference>
<dbReference type="VEuPathDB" id="FungiDB:SPRG_17353"/>
<dbReference type="AlphaFoldDB" id="A0A067BPA9"/>
<evidence type="ECO:0000313" key="2">
    <source>
        <dbReference type="Proteomes" id="UP000030745"/>
    </source>
</evidence>